<dbReference type="Proteomes" id="UP000627538">
    <property type="component" value="Unassembled WGS sequence"/>
</dbReference>
<evidence type="ECO:0000313" key="3">
    <source>
        <dbReference type="EMBL" id="MBD3689841.1"/>
    </source>
</evidence>
<keyword evidence="4" id="KW-1185">Reference proteome</keyword>
<dbReference type="EMBL" id="JACRUO010000001">
    <property type="protein sequence ID" value="MBD3689841.1"/>
    <property type="molecule type" value="Genomic_DNA"/>
</dbReference>
<accession>A0A8I0KP02</accession>
<keyword evidence="1" id="KW-1133">Transmembrane helix</keyword>
<feature type="domain" description="LytR/CpsA/Psr regulator C-terminal" evidence="2">
    <location>
        <begin position="81"/>
        <end position="167"/>
    </location>
</feature>
<gene>
    <name evidence="3" type="ORF">H8R10_06335</name>
</gene>
<keyword evidence="1" id="KW-0472">Membrane</keyword>
<evidence type="ECO:0000313" key="4">
    <source>
        <dbReference type="Proteomes" id="UP000627538"/>
    </source>
</evidence>
<feature type="transmembrane region" description="Helical" evidence="1">
    <location>
        <begin position="21"/>
        <end position="44"/>
    </location>
</feature>
<keyword evidence="1" id="KW-0812">Transmembrane</keyword>
<organism evidence="3 4">
    <name type="scientific">Nanchangia anserum</name>
    <dbReference type="NCBI Taxonomy" id="2692125"/>
    <lineage>
        <taxon>Bacteria</taxon>
        <taxon>Bacillati</taxon>
        <taxon>Actinomycetota</taxon>
        <taxon>Actinomycetes</taxon>
        <taxon>Actinomycetales</taxon>
        <taxon>Actinomycetaceae</taxon>
        <taxon>Nanchangia</taxon>
    </lineage>
</organism>
<protein>
    <submittedName>
        <fullName evidence="3">LytR C-terminal domain-containing protein</fullName>
    </submittedName>
</protein>
<dbReference type="Gene3D" id="3.30.70.2390">
    <property type="match status" value="1"/>
</dbReference>
<evidence type="ECO:0000256" key="1">
    <source>
        <dbReference type="SAM" id="Phobius"/>
    </source>
</evidence>
<evidence type="ECO:0000259" key="2">
    <source>
        <dbReference type="Pfam" id="PF13399"/>
    </source>
</evidence>
<proteinExistence type="predicted"/>
<sequence length="196" mass="20650">MSMQQPRTPRETYVMRRRQRETLIFTWLSGGLAVLALIGILIGFNIVPFPFFTDFASGDKIAQAGDVPCPTGEGQPVAPERVKVTVLNGTTRSGLASDVSAGLKERGFAVASASNAPNDDIDGTVVISSGPTGVNSAYTVALAFPDATLVLDSRLDPDVTVTIGAGYDQMVAPNDFRKSLDAGLAARPSCMKVSLE</sequence>
<name>A0A8I0KP02_9ACTO</name>
<dbReference type="Pfam" id="PF13399">
    <property type="entry name" value="LytR_C"/>
    <property type="match status" value="1"/>
</dbReference>
<reference evidence="3 4" key="1">
    <citation type="submission" date="2020-08" db="EMBL/GenBank/DDBJ databases">
        <title>Winkia gen. nov., sp. nov., isolated from faeces of the Anser albifrons in China.</title>
        <authorList>
            <person name="Liu Q."/>
        </authorList>
    </citation>
    <scope>NUCLEOTIDE SEQUENCE [LARGE SCALE GENOMIC DNA]</scope>
    <source>
        <strain evidence="3 4">C62</strain>
    </source>
</reference>
<dbReference type="AlphaFoldDB" id="A0A8I0KP02"/>
<dbReference type="InterPro" id="IPR027381">
    <property type="entry name" value="LytR/CpsA/Psr_C"/>
</dbReference>
<comment type="caution">
    <text evidence="3">The sequence shown here is derived from an EMBL/GenBank/DDBJ whole genome shotgun (WGS) entry which is preliminary data.</text>
</comment>